<accession>A0A8E2F1X9</accession>
<keyword evidence="1" id="KW-0732">Signal</keyword>
<keyword evidence="3" id="KW-1185">Reference proteome</keyword>
<feature type="non-terminal residue" evidence="2">
    <location>
        <position position="1"/>
    </location>
</feature>
<dbReference type="OrthoDB" id="5419608at2759"/>
<sequence length="116" mass="12532">MHFSILCLMAIAAVEGLSCDDGLVISTPTITPAPRPARMDLRKRQSAIDPVSLADVLLTAIPESLREIAATNIPAVSRILWSEFLDGSKPAWFTAMPTDIQNYLVEKFGPSTAFAS</sequence>
<feature type="chain" id="PRO_5034985439" description="Secreted RxLR effector peptide protein" evidence="1">
    <location>
        <begin position="17"/>
        <end position="116"/>
    </location>
</feature>
<proteinExistence type="predicted"/>
<name>A0A8E2F1X9_9PEZI</name>
<evidence type="ECO:0000313" key="2">
    <source>
        <dbReference type="EMBL" id="OCL09082.1"/>
    </source>
</evidence>
<evidence type="ECO:0000256" key="1">
    <source>
        <dbReference type="SAM" id="SignalP"/>
    </source>
</evidence>
<evidence type="ECO:0008006" key="4">
    <source>
        <dbReference type="Google" id="ProtNLM"/>
    </source>
</evidence>
<protein>
    <recommendedName>
        <fullName evidence="4">Secreted RxLR effector peptide protein</fullName>
    </recommendedName>
</protein>
<feature type="signal peptide" evidence="1">
    <location>
        <begin position="1"/>
        <end position="16"/>
    </location>
</feature>
<dbReference type="Proteomes" id="UP000250140">
    <property type="component" value="Unassembled WGS sequence"/>
</dbReference>
<dbReference type="EMBL" id="KV749516">
    <property type="protein sequence ID" value="OCL09082.1"/>
    <property type="molecule type" value="Genomic_DNA"/>
</dbReference>
<evidence type="ECO:0000313" key="3">
    <source>
        <dbReference type="Proteomes" id="UP000250140"/>
    </source>
</evidence>
<organism evidence="2 3">
    <name type="scientific">Glonium stellatum</name>
    <dbReference type="NCBI Taxonomy" id="574774"/>
    <lineage>
        <taxon>Eukaryota</taxon>
        <taxon>Fungi</taxon>
        <taxon>Dikarya</taxon>
        <taxon>Ascomycota</taxon>
        <taxon>Pezizomycotina</taxon>
        <taxon>Dothideomycetes</taxon>
        <taxon>Pleosporomycetidae</taxon>
        <taxon>Gloniales</taxon>
        <taxon>Gloniaceae</taxon>
        <taxon>Glonium</taxon>
    </lineage>
</organism>
<reference evidence="2 3" key="1">
    <citation type="journal article" date="2016" name="Nat. Commun.">
        <title>Ectomycorrhizal ecology is imprinted in the genome of the dominant symbiotic fungus Cenococcum geophilum.</title>
        <authorList>
            <consortium name="DOE Joint Genome Institute"/>
            <person name="Peter M."/>
            <person name="Kohler A."/>
            <person name="Ohm R.A."/>
            <person name="Kuo A."/>
            <person name="Krutzmann J."/>
            <person name="Morin E."/>
            <person name="Arend M."/>
            <person name="Barry K.W."/>
            <person name="Binder M."/>
            <person name="Choi C."/>
            <person name="Clum A."/>
            <person name="Copeland A."/>
            <person name="Grisel N."/>
            <person name="Haridas S."/>
            <person name="Kipfer T."/>
            <person name="LaButti K."/>
            <person name="Lindquist E."/>
            <person name="Lipzen A."/>
            <person name="Maire R."/>
            <person name="Meier B."/>
            <person name="Mihaltcheva S."/>
            <person name="Molinier V."/>
            <person name="Murat C."/>
            <person name="Poggeler S."/>
            <person name="Quandt C.A."/>
            <person name="Sperisen C."/>
            <person name="Tritt A."/>
            <person name="Tisserant E."/>
            <person name="Crous P.W."/>
            <person name="Henrissat B."/>
            <person name="Nehls U."/>
            <person name="Egli S."/>
            <person name="Spatafora J.W."/>
            <person name="Grigoriev I.V."/>
            <person name="Martin F.M."/>
        </authorList>
    </citation>
    <scope>NUCLEOTIDE SEQUENCE [LARGE SCALE GENOMIC DNA]</scope>
    <source>
        <strain evidence="2 3">CBS 207.34</strain>
    </source>
</reference>
<dbReference type="AlphaFoldDB" id="A0A8E2F1X9"/>
<gene>
    <name evidence="2" type="ORF">AOQ84DRAFT_405350</name>
</gene>